<sequence>MSEPILILSTAQPPKPKPQIVIKRTSRPMSPSATQSDHTVLAQSPLHSSLSPVPKQIPAKVPAIRRSQSSQSPPTSLGPPDLTGPHPPQPQPKAEAQEEIREKQLEYLKKRAEILGTDEQVATDNDELARAKHFGPIQVQPDLPPDPSDEIVYNTPPGFTPQQLYQYQMMQMNFQGVPAFPTQHYHLPATPVDVLPNQYVVTDGTRSPFYVFNHPPVPKANFNPHADPFVPRGKK</sequence>
<feature type="compositionally biased region" description="Low complexity" evidence="1">
    <location>
        <begin position="65"/>
        <end position="84"/>
    </location>
</feature>
<gene>
    <name evidence="2" type="ORF">BLNAU_7778</name>
</gene>
<comment type="caution">
    <text evidence="2">The sequence shown here is derived from an EMBL/GenBank/DDBJ whole genome shotgun (WGS) entry which is preliminary data.</text>
</comment>
<feature type="region of interest" description="Disordered" evidence="1">
    <location>
        <begin position="1"/>
        <end position="99"/>
    </location>
</feature>
<evidence type="ECO:0000256" key="1">
    <source>
        <dbReference type="SAM" id="MobiDB-lite"/>
    </source>
</evidence>
<evidence type="ECO:0000313" key="2">
    <source>
        <dbReference type="EMBL" id="KAK2957184.1"/>
    </source>
</evidence>
<accession>A0ABQ9Y0F8</accession>
<protein>
    <submittedName>
        <fullName evidence="2">Uncharacterized protein</fullName>
    </submittedName>
</protein>
<reference evidence="2 3" key="1">
    <citation type="journal article" date="2022" name="bioRxiv">
        <title>Genomics of Preaxostyla Flagellates Illuminates Evolutionary Transitions and the Path Towards Mitochondrial Loss.</title>
        <authorList>
            <person name="Novak L.V.F."/>
            <person name="Treitli S.C."/>
            <person name="Pyrih J."/>
            <person name="Halakuc P."/>
            <person name="Pipaliya S.V."/>
            <person name="Vacek V."/>
            <person name="Brzon O."/>
            <person name="Soukal P."/>
            <person name="Eme L."/>
            <person name="Dacks J.B."/>
            <person name="Karnkowska A."/>
            <person name="Elias M."/>
            <person name="Hampl V."/>
        </authorList>
    </citation>
    <scope>NUCLEOTIDE SEQUENCE [LARGE SCALE GENOMIC DNA]</scope>
    <source>
        <strain evidence="2">NAU3</strain>
        <tissue evidence="2">Gut</tissue>
    </source>
</reference>
<keyword evidence="3" id="KW-1185">Reference proteome</keyword>
<dbReference type="EMBL" id="JARBJD010000048">
    <property type="protein sequence ID" value="KAK2957184.1"/>
    <property type="molecule type" value="Genomic_DNA"/>
</dbReference>
<name>A0ABQ9Y0F8_9EUKA</name>
<feature type="compositionally biased region" description="Polar residues" evidence="1">
    <location>
        <begin position="27"/>
        <end position="51"/>
    </location>
</feature>
<dbReference type="Proteomes" id="UP001281761">
    <property type="component" value="Unassembled WGS sequence"/>
</dbReference>
<proteinExistence type="predicted"/>
<organism evidence="2 3">
    <name type="scientific">Blattamonas nauphoetae</name>
    <dbReference type="NCBI Taxonomy" id="2049346"/>
    <lineage>
        <taxon>Eukaryota</taxon>
        <taxon>Metamonada</taxon>
        <taxon>Preaxostyla</taxon>
        <taxon>Oxymonadida</taxon>
        <taxon>Blattamonas</taxon>
    </lineage>
</organism>
<evidence type="ECO:0000313" key="3">
    <source>
        <dbReference type="Proteomes" id="UP001281761"/>
    </source>
</evidence>